<dbReference type="Proteomes" id="UP000265509">
    <property type="component" value="Unassembled WGS sequence"/>
</dbReference>
<comment type="caution">
    <text evidence="2">The sequence shown here is derived from an EMBL/GenBank/DDBJ whole genome shotgun (WGS) entry which is preliminary data.</text>
</comment>
<evidence type="ECO:0000313" key="3">
    <source>
        <dbReference type="Proteomes" id="UP000265509"/>
    </source>
</evidence>
<evidence type="ECO:0000313" key="2">
    <source>
        <dbReference type="EMBL" id="RLQ21231.1"/>
    </source>
</evidence>
<feature type="transmembrane region" description="Helical" evidence="1">
    <location>
        <begin position="15"/>
        <end position="37"/>
    </location>
</feature>
<keyword evidence="3" id="KW-1185">Reference proteome</keyword>
<feature type="transmembrane region" description="Helical" evidence="1">
    <location>
        <begin position="125"/>
        <end position="145"/>
    </location>
</feature>
<name>A0A3L7DZ15_9GAMM</name>
<organism evidence="2 3">
    <name type="scientific">Seongchinamella sediminis</name>
    <dbReference type="NCBI Taxonomy" id="2283635"/>
    <lineage>
        <taxon>Bacteria</taxon>
        <taxon>Pseudomonadati</taxon>
        <taxon>Pseudomonadota</taxon>
        <taxon>Gammaproteobacteria</taxon>
        <taxon>Cellvibrionales</taxon>
        <taxon>Halieaceae</taxon>
        <taxon>Seongchinamella</taxon>
    </lineage>
</organism>
<protein>
    <submittedName>
        <fullName evidence="2">Uncharacterized protein</fullName>
    </submittedName>
</protein>
<proteinExistence type="predicted"/>
<gene>
    <name evidence="2" type="ORF">DWB85_13040</name>
</gene>
<evidence type="ECO:0000256" key="1">
    <source>
        <dbReference type="SAM" id="Phobius"/>
    </source>
</evidence>
<keyword evidence="1" id="KW-0472">Membrane</keyword>
<keyword evidence="1" id="KW-0812">Transmembrane</keyword>
<dbReference type="AlphaFoldDB" id="A0A3L7DZ15"/>
<dbReference type="OrthoDB" id="5734279at2"/>
<dbReference type="EMBL" id="QRAN01000014">
    <property type="protein sequence ID" value="RLQ21231.1"/>
    <property type="molecule type" value="Genomic_DNA"/>
</dbReference>
<dbReference type="RefSeq" id="WP_117955388.1">
    <property type="nucleotide sequence ID" value="NZ_QRAN01000014.1"/>
</dbReference>
<feature type="transmembrane region" description="Helical" evidence="1">
    <location>
        <begin position="57"/>
        <end position="76"/>
    </location>
</feature>
<keyword evidence="1" id="KW-1133">Transmembrane helix</keyword>
<accession>A0A3L7DZ15</accession>
<reference evidence="2 3" key="1">
    <citation type="submission" date="2018-07" db="EMBL/GenBank/DDBJ databases">
        <title>Halioglobus sp. genome submission.</title>
        <authorList>
            <person name="Ye M.-Q."/>
            <person name="Du Z.-J."/>
        </authorList>
    </citation>
    <scope>NUCLEOTIDE SEQUENCE [LARGE SCALE GENOMIC DNA]</scope>
    <source>
        <strain evidence="2 3">U0301</strain>
    </source>
</reference>
<sequence>MVQLEPVFESPRPGLAGTALLFGLLLIAMAVTAGLLLAVEDPLRLKQLIEDSGPVQLAGQTAIFAAFAMACLFALIDSRRSTDYLYLSYLLMFYALREADCHYQVSAHAKATQFKRFFSHELIPLYTKLFLAAIVLLFLVVMYRYLRKQRPVFIAALRARLPWALFVLAWGGVFFLSQLVDQVPVFHNLTGQVFEEILESSAEILVLVAMIVFRLQVRGTAAAAPAPADTVRG</sequence>
<feature type="transmembrane region" description="Helical" evidence="1">
    <location>
        <begin position="157"/>
        <end position="177"/>
    </location>
</feature>